<feature type="domain" description="HMA" evidence="24">
    <location>
        <begin position="350"/>
        <end position="416"/>
    </location>
</feature>
<dbReference type="FunFam" id="2.70.150.10:FF:000002">
    <property type="entry name" value="Copper-transporting ATPase 1, putative"/>
    <property type="match status" value="1"/>
</dbReference>
<evidence type="ECO:0000256" key="13">
    <source>
        <dbReference type="ARBA" id="ARBA00022967"/>
    </source>
</evidence>
<dbReference type="SUPFAM" id="SSF55008">
    <property type="entry name" value="HMA, heavy metal-associated domain"/>
    <property type="match status" value="5"/>
</dbReference>
<keyword evidence="13" id="KW-1278">Translocase</keyword>
<dbReference type="CDD" id="cd02094">
    <property type="entry name" value="P-type_ATPase_Cu-like"/>
    <property type="match status" value="1"/>
</dbReference>
<dbReference type="SUPFAM" id="SSF81665">
    <property type="entry name" value="Calcium ATPase, transmembrane domain M"/>
    <property type="match status" value="1"/>
</dbReference>
<dbReference type="FunFam" id="3.30.70.100:FF:000001">
    <property type="entry name" value="ATPase copper transporting beta"/>
    <property type="match status" value="4"/>
</dbReference>
<dbReference type="InterPro" id="IPR006122">
    <property type="entry name" value="HMA_Cu_ion-bd"/>
</dbReference>
<dbReference type="Gene3D" id="2.70.150.10">
    <property type="entry name" value="Calcium-transporting ATPase, cytoplasmic transduction domain A"/>
    <property type="match status" value="1"/>
</dbReference>
<keyword evidence="5" id="KW-0813">Transport</keyword>
<dbReference type="Ensembl" id="ENSOKIT00005118396.1">
    <property type="protein sequence ID" value="ENSOKIP00005110559.1"/>
    <property type="gene ID" value="ENSOKIG00005046428.1"/>
</dbReference>
<feature type="domain" description="HMA" evidence="24">
    <location>
        <begin position="229"/>
        <end position="295"/>
    </location>
</feature>
<dbReference type="GO" id="GO:0043682">
    <property type="term" value="F:P-type divalent copper transporter activity"/>
    <property type="evidence" value="ECO:0007669"/>
    <property type="project" value="TreeGrafter"/>
</dbReference>
<dbReference type="Pfam" id="PF00403">
    <property type="entry name" value="HMA"/>
    <property type="match status" value="5"/>
</dbReference>
<evidence type="ECO:0000256" key="19">
    <source>
        <dbReference type="ARBA" id="ARBA00065683"/>
    </source>
</evidence>
<sequence length="1331" mass="142588">RLIYSNETNIVKMYCPHMCPCEAWCSQKQTYENLAYEPGSQSELYPQPKALSRAVFQLSGLTPKSSIQAIESHVASLKGVVSVNFSVASGLAQVDYHASSISTRELSLEIQAMGYGVVDMAGEEVTKTGETEATESLTRIRVKGMTCQSCVRSIEGRIGTLPGVLHIKVSLSDQEAVVQFQPHTVTSEEVKEQIENMGFGATLTNKDTSIDCGQGETPVSSSILDSLTRTSVIGIVGMTCNSCVQSIEGKISEMTGVCSIAVSLKEERGTVTFDPSLTQPEELRAAIEDMGFDASLIETLLTPPLQRRKTPLSPHSPRMAHSSFGSTKASINGSSGSTKMATAGEEGKVQKCFIRVTGMTCASCVANIERNLVKHRGVISVLVALMAGKAEVKYDPGIVDAKRITQLIEGLGFGATLIEDNAVMDGKLDLSVTGMTCASCVHNIESKLTRTKGILEASVALATNKAQIKFDPEVLGARDIIRVIEVATEGFGNNLDHGEEIQQWKNSFLFSLVFGVPVMGLMIYMMVMDSQHEEHGGSMPEEQNLLPGLSLLNLAFFLLCNTCPGIIFGGRYFYIQAYRSLRHRTANMDVLIVLATSIAYIYSVVVLIVAMAERANQSPVTFFDTPPMLFVFIALGRWLEHIAKSKTSEALAKLMSLQATDATVVTLGPDHSILSEEQVSVELVQRGDIVKVVPGGKFPVDGKVIEGSSMADESLITGEPMPVSKKPGSSVIAGSINAHGSLLVQATHVGADTTLCQIVKLVEEAQTSKAPIQQFADRLSGYFVPFIVIASVLTLLVWLVIGFVNFHVVKEYFPGYDENIPKTDVIVRFAFQASITVLSIACPCSLGLATPTAVMVGTGVGAQNGILIKGGEPLEMAHKIGAVMFDKTGTITNGVPRVTRVLVLWERARLPLRKVLALVGTAEASSEHPLGMAVAKHCKEELETDVLGSCKDFQSVPGCGISCKVSNIEEVLLEGDQDSCHTQVTLQGATTDESSLIGDTVSVSGHPSYSVLIGNREWIRRNGLHVGADVDDAMSSHETKGQTAILVAIDGVLCAMLAIADTVKTESALAVHTLLSMGIEVVMITGDNRRTAKAIATQVGIRKVFAEVLPSHKVAKVQELQERGLRVAMVGDGVNDSPALARADVGIAIGTGTDVAIEAADVVLIRNDLLDVVACIELSKKTVQRIRINFVFALIYNLVGIPIAAGVFLPAGLVLQPWMGSAAMAASSVSVVISSLLLKLYKKTSIETYEFRAQGNMKSLSPSQVSTHVGLDDRRRTPPSLRGAWERLSQGSRLSLPISLSSQPASRGPSTPSLQDRCSLLDHEKEVGLVV</sequence>
<dbReference type="GO" id="GO:0005770">
    <property type="term" value="C:late endosome"/>
    <property type="evidence" value="ECO:0007669"/>
    <property type="project" value="UniProtKB-SubCell"/>
</dbReference>
<feature type="transmembrane region" description="Helical" evidence="22">
    <location>
        <begin position="590"/>
        <end position="612"/>
    </location>
</feature>
<dbReference type="GO" id="GO:0005507">
    <property type="term" value="F:copper ion binding"/>
    <property type="evidence" value="ECO:0007669"/>
    <property type="project" value="InterPro"/>
</dbReference>
<dbReference type="Gene3D" id="3.40.50.1000">
    <property type="entry name" value="HAD superfamily/HAD-like"/>
    <property type="match status" value="1"/>
</dbReference>
<evidence type="ECO:0000256" key="15">
    <source>
        <dbReference type="ARBA" id="ARBA00023008"/>
    </source>
</evidence>
<dbReference type="PROSITE" id="PS01047">
    <property type="entry name" value="HMA_1"/>
    <property type="match status" value="4"/>
</dbReference>
<keyword evidence="8" id="KW-0677">Repeat</keyword>
<keyword evidence="16" id="KW-0406">Ion transport</keyword>
<dbReference type="SFLD" id="SFLDF00027">
    <property type="entry name" value="p-type_atpase"/>
    <property type="match status" value="1"/>
</dbReference>
<comment type="similarity">
    <text evidence="3 22">Belongs to the cation transport ATPase (P-type) (TC 3.A.3) family. Type IB subfamily.</text>
</comment>
<evidence type="ECO:0000256" key="9">
    <source>
        <dbReference type="ARBA" id="ARBA00022741"/>
    </source>
</evidence>
<dbReference type="EC" id="7.2.2.8" evidence="4"/>
<dbReference type="SUPFAM" id="SSF56784">
    <property type="entry name" value="HAD-like"/>
    <property type="match status" value="1"/>
</dbReference>
<evidence type="ECO:0000313" key="26">
    <source>
        <dbReference type="Proteomes" id="UP000694557"/>
    </source>
</evidence>
<keyword evidence="15" id="KW-0186">Copper</keyword>
<accession>A0A8C7L042</accession>
<evidence type="ECO:0000256" key="14">
    <source>
        <dbReference type="ARBA" id="ARBA00022989"/>
    </source>
</evidence>
<dbReference type="FunFam" id="3.40.50.1000:FF:000144">
    <property type="entry name" value="copper-transporting ATPase 1 isoform X2"/>
    <property type="match status" value="1"/>
</dbReference>
<evidence type="ECO:0000256" key="4">
    <source>
        <dbReference type="ARBA" id="ARBA00012517"/>
    </source>
</evidence>
<organism evidence="25 26">
    <name type="scientific">Oncorhynchus kisutch</name>
    <name type="common">Coho salmon</name>
    <name type="synonym">Salmo kisutch</name>
    <dbReference type="NCBI Taxonomy" id="8019"/>
    <lineage>
        <taxon>Eukaryota</taxon>
        <taxon>Metazoa</taxon>
        <taxon>Chordata</taxon>
        <taxon>Craniata</taxon>
        <taxon>Vertebrata</taxon>
        <taxon>Euteleostomi</taxon>
        <taxon>Actinopterygii</taxon>
        <taxon>Neopterygii</taxon>
        <taxon>Teleostei</taxon>
        <taxon>Protacanthopterygii</taxon>
        <taxon>Salmoniformes</taxon>
        <taxon>Salmonidae</taxon>
        <taxon>Salmoninae</taxon>
        <taxon>Oncorhynchus</taxon>
    </lineage>
</organism>
<feature type="transmembrane region" description="Helical" evidence="22">
    <location>
        <begin position="782"/>
        <end position="806"/>
    </location>
</feature>
<comment type="catalytic activity">
    <reaction evidence="18">
        <text>Cu(+)(in) + ATP + H2O = Cu(+)(out) + ADP + phosphate + H(+)</text>
        <dbReference type="Rhea" id="RHEA:25792"/>
        <dbReference type="ChEBI" id="CHEBI:15377"/>
        <dbReference type="ChEBI" id="CHEBI:15378"/>
        <dbReference type="ChEBI" id="CHEBI:30616"/>
        <dbReference type="ChEBI" id="CHEBI:43474"/>
        <dbReference type="ChEBI" id="CHEBI:49552"/>
        <dbReference type="ChEBI" id="CHEBI:456216"/>
        <dbReference type="EC" id="7.2.2.8"/>
    </reaction>
</comment>
<dbReference type="GO" id="GO:0055070">
    <property type="term" value="P:copper ion homeostasis"/>
    <property type="evidence" value="ECO:0007669"/>
    <property type="project" value="TreeGrafter"/>
</dbReference>
<dbReference type="FunFam" id="3.40.50.1000:FF:000092">
    <property type="entry name" value="copper-transporting ATPase 1 isoform X2"/>
    <property type="match status" value="1"/>
</dbReference>
<dbReference type="Gene3D" id="3.40.1110.10">
    <property type="entry name" value="Calcium-transporting ATPase, cytoplasmic domain N"/>
    <property type="match status" value="1"/>
</dbReference>
<dbReference type="Pfam" id="PF00702">
    <property type="entry name" value="Hydrolase"/>
    <property type="match status" value="1"/>
</dbReference>
<comment type="subcellular location">
    <subcellularLocation>
        <location evidence="1">Golgi apparatus</location>
        <location evidence="1">trans-Golgi network membrane</location>
        <topology evidence="1">Multi-pass membrane protein</topology>
    </subcellularLocation>
    <subcellularLocation>
        <location evidence="2">Late endosome</location>
    </subcellularLocation>
    <subcellularLocation>
        <location evidence="22">Membrane</location>
    </subcellularLocation>
</comment>
<feature type="region of interest" description="Disordered" evidence="23">
    <location>
        <begin position="1260"/>
        <end position="1280"/>
    </location>
</feature>
<dbReference type="GO" id="GO:0005886">
    <property type="term" value="C:plasma membrane"/>
    <property type="evidence" value="ECO:0007669"/>
    <property type="project" value="TreeGrafter"/>
</dbReference>
<feature type="transmembrane region" description="Helical" evidence="22">
    <location>
        <begin position="508"/>
        <end position="528"/>
    </location>
</feature>
<feature type="transmembrane region" description="Helical" evidence="22">
    <location>
        <begin position="826"/>
        <end position="849"/>
    </location>
</feature>
<reference evidence="25" key="2">
    <citation type="submission" date="2025-09" db="UniProtKB">
        <authorList>
            <consortium name="Ensembl"/>
        </authorList>
    </citation>
    <scope>IDENTIFICATION</scope>
</reference>
<evidence type="ECO:0000313" key="25">
    <source>
        <dbReference type="Ensembl" id="ENSOKIP00005110559.1"/>
    </source>
</evidence>
<dbReference type="NCBIfam" id="TIGR01525">
    <property type="entry name" value="ATPase-IB_hvy"/>
    <property type="match status" value="1"/>
</dbReference>
<evidence type="ECO:0000256" key="7">
    <source>
        <dbReference type="ARBA" id="ARBA00022723"/>
    </source>
</evidence>
<dbReference type="PRINTS" id="PR00119">
    <property type="entry name" value="CATATPASE"/>
</dbReference>
<dbReference type="PRINTS" id="PR00942">
    <property type="entry name" value="CUATPASEI"/>
</dbReference>
<dbReference type="InterPro" id="IPR001757">
    <property type="entry name" value="P_typ_ATPase"/>
</dbReference>
<evidence type="ECO:0000256" key="16">
    <source>
        <dbReference type="ARBA" id="ARBA00023065"/>
    </source>
</evidence>
<feature type="transmembrane region" description="Helical" evidence="22">
    <location>
        <begin position="548"/>
        <end position="569"/>
    </location>
</feature>
<feature type="domain" description="HMA" evidence="24">
    <location>
        <begin position="426"/>
        <end position="492"/>
    </location>
</feature>
<keyword evidence="9 22" id="KW-0547">Nucleotide-binding</keyword>
<evidence type="ECO:0000256" key="17">
    <source>
        <dbReference type="ARBA" id="ARBA00023136"/>
    </source>
</evidence>
<dbReference type="GO" id="GO:0015677">
    <property type="term" value="P:copper ion import"/>
    <property type="evidence" value="ECO:0007669"/>
    <property type="project" value="TreeGrafter"/>
</dbReference>
<evidence type="ECO:0000256" key="12">
    <source>
        <dbReference type="ARBA" id="ARBA00022842"/>
    </source>
</evidence>
<evidence type="ECO:0000256" key="2">
    <source>
        <dbReference type="ARBA" id="ARBA00004603"/>
    </source>
</evidence>
<feature type="compositionally biased region" description="Polar residues" evidence="23">
    <location>
        <begin position="323"/>
        <end position="340"/>
    </location>
</feature>
<dbReference type="Gene3D" id="3.30.70.100">
    <property type="match status" value="5"/>
</dbReference>
<dbReference type="PROSITE" id="PS50846">
    <property type="entry name" value="HMA_2"/>
    <property type="match status" value="5"/>
</dbReference>
<dbReference type="SUPFAM" id="SSF81653">
    <property type="entry name" value="Calcium ATPase, transduction domain A"/>
    <property type="match status" value="1"/>
</dbReference>
<keyword evidence="11 22" id="KW-0067">ATP-binding</keyword>
<dbReference type="InterPro" id="IPR018303">
    <property type="entry name" value="ATPase_P-typ_P_site"/>
</dbReference>
<comment type="subunit">
    <text evidence="19">Monomer. Interacts with COMMD1/MURR1. Interacts with DCTN4, in a copper-dependent manner. Interacts with ATOX1. Interacts (via C-terminus) with ZBTB16/PLZF.</text>
</comment>
<dbReference type="InterPro" id="IPR008250">
    <property type="entry name" value="ATPase_P-typ_transduc_dom_A_sf"/>
</dbReference>
<feature type="transmembrane region" description="Helical" evidence="22">
    <location>
        <begin position="1190"/>
        <end position="1212"/>
    </location>
</feature>
<dbReference type="InterPro" id="IPR006121">
    <property type="entry name" value="HMA_dom"/>
</dbReference>
<dbReference type="InterPro" id="IPR023299">
    <property type="entry name" value="ATPase_P-typ_cyto_dom_N"/>
</dbReference>
<evidence type="ECO:0000256" key="22">
    <source>
        <dbReference type="RuleBase" id="RU362081"/>
    </source>
</evidence>
<keyword evidence="12" id="KW-0460">Magnesium</keyword>
<dbReference type="GO" id="GO:0005802">
    <property type="term" value="C:trans-Golgi network"/>
    <property type="evidence" value="ECO:0007669"/>
    <property type="project" value="UniProtKB-ARBA"/>
</dbReference>
<protein>
    <recommendedName>
        <fullName evidence="20">Copper-transporting ATPase 2</fullName>
        <ecNumber evidence="4">7.2.2.8</ecNumber>
    </recommendedName>
    <alternativeName>
        <fullName evidence="21">Copper pump 2</fullName>
    </alternativeName>
</protein>
<proteinExistence type="inferred from homology"/>
<feature type="domain" description="HMA" evidence="24">
    <location>
        <begin position="136"/>
        <end position="202"/>
    </location>
</feature>
<evidence type="ECO:0000256" key="20">
    <source>
        <dbReference type="ARBA" id="ARBA00074947"/>
    </source>
</evidence>
<feature type="region of interest" description="Disordered" evidence="23">
    <location>
        <begin position="306"/>
        <end position="342"/>
    </location>
</feature>
<evidence type="ECO:0000256" key="3">
    <source>
        <dbReference type="ARBA" id="ARBA00006024"/>
    </source>
</evidence>
<dbReference type="PANTHER" id="PTHR43520">
    <property type="entry name" value="ATP7, ISOFORM B"/>
    <property type="match status" value="1"/>
</dbReference>
<evidence type="ECO:0000256" key="23">
    <source>
        <dbReference type="SAM" id="MobiDB-lite"/>
    </source>
</evidence>
<dbReference type="InterPro" id="IPR017969">
    <property type="entry name" value="Heavy-metal-associated_CS"/>
</dbReference>
<dbReference type="GO" id="GO:0140581">
    <property type="term" value="F:P-type monovalent copper transporter activity"/>
    <property type="evidence" value="ECO:0007669"/>
    <property type="project" value="UniProtKB-EC"/>
</dbReference>
<dbReference type="Pfam" id="PF00122">
    <property type="entry name" value="E1-E2_ATPase"/>
    <property type="match status" value="1"/>
</dbReference>
<dbReference type="InterPro" id="IPR027256">
    <property type="entry name" value="P-typ_ATPase_IB"/>
</dbReference>
<reference evidence="25" key="1">
    <citation type="submission" date="2025-08" db="UniProtKB">
        <authorList>
            <consortium name="Ensembl"/>
        </authorList>
    </citation>
    <scope>IDENTIFICATION</scope>
</reference>
<dbReference type="CDD" id="cd00371">
    <property type="entry name" value="HMA"/>
    <property type="match status" value="5"/>
</dbReference>
<dbReference type="PANTHER" id="PTHR43520:SF30">
    <property type="entry name" value="COPPER-TRANSPORTING ATPASE 2"/>
    <property type="match status" value="1"/>
</dbReference>
<dbReference type="InterPro" id="IPR023214">
    <property type="entry name" value="HAD_sf"/>
</dbReference>
<evidence type="ECO:0000256" key="11">
    <source>
        <dbReference type="ARBA" id="ARBA00022840"/>
    </source>
</evidence>
<dbReference type="InterPro" id="IPR036163">
    <property type="entry name" value="HMA_dom_sf"/>
</dbReference>
<keyword evidence="7 22" id="KW-0479">Metal-binding</keyword>
<evidence type="ECO:0000256" key="6">
    <source>
        <dbReference type="ARBA" id="ARBA00022692"/>
    </source>
</evidence>
<name>A0A8C7L042_ONCKI</name>
<dbReference type="InterPro" id="IPR023298">
    <property type="entry name" value="ATPase_P-typ_TM_dom_sf"/>
</dbReference>
<evidence type="ECO:0000259" key="24">
    <source>
        <dbReference type="PROSITE" id="PS50846"/>
    </source>
</evidence>
<feature type="transmembrane region" description="Helical" evidence="22">
    <location>
        <begin position="618"/>
        <end position="639"/>
    </location>
</feature>
<dbReference type="Proteomes" id="UP000694557">
    <property type="component" value="Unassembled WGS sequence"/>
</dbReference>
<feature type="transmembrane region" description="Helical" evidence="22">
    <location>
        <begin position="1218"/>
        <end position="1238"/>
    </location>
</feature>
<keyword evidence="10" id="KW-0187">Copper transport</keyword>
<dbReference type="NCBIfam" id="TIGR00003">
    <property type="entry name" value="copper ion binding protein"/>
    <property type="match status" value="4"/>
</dbReference>
<evidence type="ECO:0000256" key="5">
    <source>
        <dbReference type="ARBA" id="ARBA00022448"/>
    </source>
</evidence>
<dbReference type="PROSITE" id="PS00154">
    <property type="entry name" value="ATPASE_E1_E2"/>
    <property type="match status" value="1"/>
</dbReference>
<keyword evidence="14 22" id="KW-1133">Transmembrane helix</keyword>
<keyword evidence="26" id="KW-1185">Reference proteome</keyword>
<dbReference type="SFLD" id="SFLDS00003">
    <property type="entry name" value="Haloacid_Dehalogenase"/>
    <property type="match status" value="1"/>
</dbReference>
<evidence type="ECO:0000256" key="8">
    <source>
        <dbReference type="ARBA" id="ARBA00022737"/>
    </source>
</evidence>
<dbReference type="InterPro" id="IPR059000">
    <property type="entry name" value="ATPase_P-type_domA"/>
</dbReference>
<dbReference type="GO" id="GO:0005524">
    <property type="term" value="F:ATP binding"/>
    <property type="evidence" value="ECO:0007669"/>
    <property type="project" value="UniProtKB-UniRule"/>
</dbReference>
<evidence type="ECO:0000256" key="21">
    <source>
        <dbReference type="ARBA" id="ARBA00083608"/>
    </source>
</evidence>
<dbReference type="InterPro" id="IPR044492">
    <property type="entry name" value="P_typ_ATPase_HD_dom"/>
</dbReference>
<evidence type="ECO:0000256" key="10">
    <source>
        <dbReference type="ARBA" id="ARBA00022796"/>
    </source>
</evidence>
<keyword evidence="17 22" id="KW-0472">Membrane</keyword>
<dbReference type="GeneTree" id="ENSGT00940000155749"/>
<dbReference type="FunFam" id="3.40.1110.10:FF:000015">
    <property type="entry name" value="ATPase copper transporting beta"/>
    <property type="match status" value="1"/>
</dbReference>
<dbReference type="InterPro" id="IPR036412">
    <property type="entry name" value="HAD-like_sf"/>
</dbReference>
<dbReference type="SFLD" id="SFLDG00002">
    <property type="entry name" value="C1.7:_P-type_atpase_like"/>
    <property type="match status" value="1"/>
</dbReference>
<evidence type="ECO:0000256" key="18">
    <source>
        <dbReference type="ARBA" id="ARBA00049289"/>
    </source>
</evidence>
<dbReference type="GO" id="GO:0016887">
    <property type="term" value="F:ATP hydrolysis activity"/>
    <property type="evidence" value="ECO:0007669"/>
    <property type="project" value="InterPro"/>
</dbReference>
<evidence type="ECO:0000256" key="1">
    <source>
        <dbReference type="ARBA" id="ARBA00004166"/>
    </source>
</evidence>
<dbReference type="NCBIfam" id="TIGR01494">
    <property type="entry name" value="ATPase_P-type"/>
    <property type="match status" value="2"/>
</dbReference>
<keyword evidence="6 22" id="KW-0812">Transmembrane</keyword>
<gene>
    <name evidence="25" type="primary">ATP7B</name>
    <name evidence="25" type="synonym">atp7b</name>
</gene>
<feature type="domain" description="HMA" evidence="24">
    <location>
        <begin position="52"/>
        <end position="118"/>
    </location>
</feature>